<evidence type="ECO:0000256" key="2">
    <source>
        <dbReference type="PIRNR" id="PIRNR016661"/>
    </source>
</evidence>
<sequence>MEAVTKQMNKTHDMVYIGIFAVLIAICSWISIPAAVPFTLQTMGVFLSVGILGGKRGTLAVLVYLLLGAVGIPVFAGFSGGIGVFLQSSGGYLAGFLLSALLMWGMEKLLGRSTVILGISMVLGLLVCYAAGTIWFMAVYTANTGAVGVGTVLAWCVIPFILPDLVKIAVALVLTKRLAGVVRR</sequence>
<protein>
    <recommendedName>
        <fullName evidence="2">Biotin transporter</fullName>
    </recommendedName>
</protein>
<dbReference type="GO" id="GO:0005886">
    <property type="term" value="C:plasma membrane"/>
    <property type="evidence" value="ECO:0007669"/>
    <property type="project" value="UniProtKB-SubCell"/>
</dbReference>
<dbReference type="PIRSF" id="PIRSF016661">
    <property type="entry name" value="BioY"/>
    <property type="match status" value="1"/>
</dbReference>
<dbReference type="GO" id="GO:0015225">
    <property type="term" value="F:biotin transmembrane transporter activity"/>
    <property type="evidence" value="ECO:0007669"/>
    <property type="project" value="UniProtKB-UniRule"/>
</dbReference>
<keyword evidence="3" id="KW-0812">Transmembrane</keyword>
<dbReference type="Gene3D" id="1.10.1760.20">
    <property type="match status" value="1"/>
</dbReference>
<dbReference type="Proteomes" id="UP000823886">
    <property type="component" value="Unassembled WGS sequence"/>
</dbReference>
<organism evidence="4 5">
    <name type="scientific">Candidatus Blautia merdavium</name>
    <dbReference type="NCBI Taxonomy" id="2838494"/>
    <lineage>
        <taxon>Bacteria</taxon>
        <taxon>Bacillati</taxon>
        <taxon>Bacillota</taxon>
        <taxon>Clostridia</taxon>
        <taxon>Lachnospirales</taxon>
        <taxon>Lachnospiraceae</taxon>
        <taxon>Blautia</taxon>
    </lineage>
</organism>
<comment type="subcellular location">
    <subcellularLocation>
        <location evidence="2">Cell membrane</location>
        <topology evidence="2">Multi-pass membrane protein</topology>
    </subcellularLocation>
</comment>
<proteinExistence type="inferred from homology"/>
<feature type="transmembrane region" description="Helical" evidence="3">
    <location>
        <begin position="152"/>
        <end position="174"/>
    </location>
</feature>
<keyword evidence="2" id="KW-1003">Cell membrane</keyword>
<feature type="transmembrane region" description="Helical" evidence="3">
    <location>
        <begin position="84"/>
        <end position="104"/>
    </location>
</feature>
<dbReference type="InterPro" id="IPR003784">
    <property type="entry name" value="BioY"/>
</dbReference>
<feature type="transmembrane region" description="Helical" evidence="3">
    <location>
        <begin position="61"/>
        <end position="78"/>
    </location>
</feature>
<keyword evidence="2" id="KW-0813">Transport</keyword>
<comment type="caution">
    <text evidence="4">The sequence shown here is derived from an EMBL/GenBank/DDBJ whole genome shotgun (WGS) entry which is preliminary data.</text>
</comment>
<reference evidence="4" key="1">
    <citation type="journal article" date="2021" name="PeerJ">
        <title>Extensive microbial diversity within the chicken gut microbiome revealed by metagenomics and culture.</title>
        <authorList>
            <person name="Gilroy R."/>
            <person name="Ravi A."/>
            <person name="Getino M."/>
            <person name="Pursley I."/>
            <person name="Horton D.L."/>
            <person name="Alikhan N.F."/>
            <person name="Baker D."/>
            <person name="Gharbi K."/>
            <person name="Hall N."/>
            <person name="Watson M."/>
            <person name="Adriaenssens E.M."/>
            <person name="Foster-Nyarko E."/>
            <person name="Jarju S."/>
            <person name="Secka A."/>
            <person name="Antonio M."/>
            <person name="Oren A."/>
            <person name="Chaudhuri R.R."/>
            <person name="La Ragione R."/>
            <person name="Hildebrand F."/>
            <person name="Pallen M.J."/>
        </authorList>
    </citation>
    <scope>NUCLEOTIDE SEQUENCE</scope>
    <source>
        <strain evidence="4">ChiBcec2-3848</strain>
    </source>
</reference>
<evidence type="ECO:0000256" key="1">
    <source>
        <dbReference type="ARBA" id="ARBA00010692"/>
    </source>
</evidence>
<gene>
    <name evidence="4" type="ORF">H9753_13670</name>
</gene>
<comment type="similarity">
    <text evidence="1 2">Belongs to the BioY family.</text>
</comment>
<dbReference type="AlphaFoldDB" id="A0A9D2PRX0"/>
<keyword evidence="2 3" id="KW-0472">Membrane</keyword>
<evidence type="ECO:0000256" key="3">
    <source>
        <dbReference type="SAM" id="Phobius"/>
    </source>
</evidence>
<accession>A0A9D2PRX0</accession>
<feature type="transmembrane region" description="Helical" evidence="3">
    <location>
        <begin position="14"/>
        <end position="32"/>
    </location>
</feature>
<dbReference type="PANTHER" id="PTHR34295:SF1">
    <property type="entry name" value="BIOTIN TRANSPORTER BIOY"/>
    <property type="match status" value="1"/>
</dbReference>
<dbReference type="PANTHER" id="PTHR34295">
    <property type="entry name" value="BIOTIN TRANSPORTER BIOY"/>
    <property type="match status" value="1"/>
</dbReference>
<reference evidence="4" key="2">
    <citation type="submission" date="2021-04" db="EMBL/GenBank/DDBJ databases">
        <authorList>
            <person name="Gilroy R."/>
        </authorList>
    </citation>
    <scope>NUCLEOTIDE SEQUENCE</scope>
    <source>
        <strain evidence="4">ChiBcec2-3848</strain>
    </source>
</reference>
<evidence type="ECO:0000313" key="5">
    <source>
        <dbReference type="Proteomes" id="UP000823886"/>
    </source>
</evidence>
<dbReference type="EMBL" id="DWVZ01000189">
    <property type="protein sequence ID" value="HJC64637.1"/>
    <property type="molecule type" value="Genomic_DNA"/>
</dbReference>
<dbReference type="Pfam" id="PF02632">
    <property type="entry name" value="BioY"/>
    <property type="match status" value="1"/>
</dbReference>
<keyword evidence="3" id="KW-1133">Transmembrane helix</keyword>
<name>A0A9D2PRX0_9FIRM</name>
<evidence type="ECO:0000313" key="4">
    <source>
        <dbReference type="EMBL" id="HJC64637.1"/>
    </source>
</evidence>
<feature type="transmembrane region" description="Helical" evidence="3">
    <location>
        <begin position="116"/>
        <end position="140"/>
    </location>
</feature>